<dbReference type="Proteomes" id="UP000562395">
    <property type="component" value="Unassembled WGS sequence"/>
</dbReference>
<comment type="caution">
    <text evidence="2">The sequence shown here is derived from an EMBL/GenBank/DDBJ whole genome shotgun (WGS) entry which is preliminary data.</text>
</comment>
<gene>
    <name evidence="2" type="ORF">GGQ88_001564</name>
</gene>
<proteinExistence type="predicted"/>
<sequence>MKTIFERRAALTFAAVWVTTATLAYASVAPQAVPAPPAPPSPPSPPASRNAEHRVVIVEKNEQGAGTDYVRTITRDGKTFVFQTDRPLSDDEVERRIVDAESRVPPVRPVPPVADGFHRRIMKQRVVVMNDNGEDVTDVVTEESEHCKGKNPVSDVDTSAEDGGKLTRVRVRICGAPEGLEQHAMAEALKGVRQARDEIASDKSLSDSIRGQILKDLDAEIARLSS</sequence>
<dbReference type="EMBL" id="JACICY010000003">
    <property type="protein sequence ID" value="MBB3860298.1"/>
    <property type="molecule type" value="Genomic_DNA"/>
</dbReference>
<accession>A0A7W6EVH4</accession>
<dbReference type="AlphaFoldDB" id="A0A7W6EVH4"/>
<keyword evidence="1" id="KW-0732">Signal</keyword>
<feature type="chain" id="PRO_5030936191" evidence="1">
    <location>
        <begin position="27"/>
        <end position="226"/>
    </location>
</feature>
<evidence type="ECO:0000256" key="1">
    <source>
        <dbReference type="SAM" id="SignalP"/>
    </source>
</evidence>
<evidence type="ECO:0000313" key="2">
    <source>
        <dbReference type="EMBL" id="MBB3860298.1"/>
    </source>
</evidence>
<organism evidence="2 3">
    <name type="scientific">Novosphingobium hassiacum</name>
    <dbReference type="NCBI Taxonomy" id="173676"/>
    <lineage>
        <taxon>Bacteria</taxon>
        <taxon>Pseudomonadati</taxon>
        <taxon>Pseudomonadota</taxon>
        <taxon>Alphaproteobacteria</taxon>
        <taxon>Sphingomonadales</taxon>
        <taxon>Sphingomonadaceae</taxon>
        <taxon>Novosphingobium</taxon>
    </lineage>
</organism>
<evidence type="ECO:0000313" key="3">
    <source>
        <dbReference type="Proteomes" id="UP000562395"/>
    </source>
</evidence>
<name>A0A7W6EVH4_9SPHN</name>
<reference evidence="2 3" key="1">
    <citation type="submission" date="2020-08" db="EMBL/GenBank/DDBJ databases">
        <title>Genomic Encyclopedia of Type Strains, Phase IV (KMG-IV): sequencing the most valuable type-strain genomes for metagenomic binning, comparative biology and taxonomic classification.</title>
        <authorList>
            <person name="Goeker M."/>
        </authorList>
    </citation>
    <scope>NUCLEOTIDE SEQUENCE [LARGE SCALE GENOMIC DNA]</scope>
    <source>
        <strain evidence="2 3">DSM 14552</strain>
    </source>
</reference>
<feature type="signal peptide" evidence="1">
    <location>
        <begin position="1"/>
        <end position="26"/>
    </location>
</feature>
<keyword evidence="3" id="KW-1185">Reference proteome</keyword>
<dbReference type="RefSeq" id="WP_183612576.1">
    <property type="nucleotide sequence ID" value="NZ_JACICY010000003.1"/>
</dbReference>
<protein>
    <submittedName>
        <fullName evidence="2">Uncharacterized protein</fullName>
    </submittedName>
</protein>